<feature type="transmembrane region" description="Helical" evidence="1">
    <location>
        <begin position="38"/>
        <end position="60"/>
    </location>
</feature>
<dbReference type="KEGG" id="llh:I41_08240"/>
<name>A0A517TTG9_9BACT</name>
<feature type="transmembrane region" description="Helical" evidence="1">
    <location>
        <begin position="80"/>
        <end position="100"/>
    </location>
</feature>
<keyword evidence="1" id="KW-0812">Transmembrane</keyword>
<keyword evidence="1" id="KW-1133">Transmembrane helix</keyword>
<gene>
    <name evidence="2" type="ORF">I41_08240</name>
</gene>
<dbReference type="Proteomes" id="UP000317909">
    <property type="component" value="Chromosome"/>
</dbReference>
<proteinExistence type="predicted"/>
<keyword evidence="1" id="KW-0472">Membrane</keyword>
<keyword evidence="3" id="KW-1185">Reference proteome</keyword>
<protein>
    <submittedName>
        <fullName evidence="2">Uncharacterized protein</fullName>
    </submittedName>
</protein>
<sequence>MRLAVPPNHALQRTRLECRGCNHCVPCAGSLSLGRYSAMAIVGMVLFALGAFVTLANVYLSFIRYPVHLALGGTRETYRWVSGFPLVGSLFLWLSIPLLSSVGLRWFAVALSLFDTGGIHWFVGTMWWTGQLGAFLRGRNDRE</sequence>
<evidence type="ECO:0000313" key="2">
    <source>
        <dbReference type="EMBL" id="QDT71664.1"/>
    </source>
</evidence>
<feature type="transmembrane region" description="Helical" evidence="1">
    <location>
        <begin position="106"/>
        <end position="129"/>
    </location>
</feature>
<organism evidence="2 3">
    <name type="scientific">Lacipirellula limnantheis</name>
    <dbReference type="NCBI Taxonomy" id="2528024"/>
    <lineage>
        <taxon>Bacteria</taxon>
        <taxon>Pseudomonadati</taxon>
        <taxon>Planctomycetota</taxon>
        <taxon>Planctomycetia</taxon>
        <taxon>Pirellulales</taxon>
        <taxon>Lacipirellulaceae</taxon>
        <taxon>Lacipirellula</taxon>
    </lineage>
</organism>
<dbReference type="AlphaFoldDB" id="A0A517TTG9"/>
<accession>A0A517TTG9</accession>
<dbReference type="EMBL" id="CP036339">
    <property type="protein sequence ID" value="QDT71664.1"/>
    <property type="molecule type" value="Genomic_DNA"/>
</dbReference>
<reference evidence="2 3" key="1">
    <citation type="submission" date="2019-02" db="EMBL/GenBank/DDBJ databases">
        <title>Deep-cultivation of Planctomycetes and their phenomic and genomic characterization uncovers novel biology.</title>
        <authorList>
            <person name="Wiegand S."/>
            <person name="Jogler M."/>
            <person name="Boedeker C."/>
            <person name="Pinto D."/>
            <person name="Vollmers J."/>
            <person name="Rivas-Marin E."/>
            <person name="Kohn T."/>
            <person name="Peeters S.H."/>
            <person name="Heuer A."/>
            <person name="Rast P."/>
            <person name="Oberbeckmann S."/>
            <person name="Bunk B."/>
            <person name="Jeske O."/>
            <person name="Meyerdierks A."/>
            <person name="Storesund J.E."/>
            <person name="Kallscheuer N."/>
            <person name="Luecker S."/>
            <person name="Lage O.M."/>
            <person name="Pohl T."/>
            <person name="Merkel B.J."/>
            <person name="Hornburger P."/>
            <person name="Mueller R.-W."/>
            <person name="Bruemmer F."/>
            <person name="Labrenz M."/>
            <person name="Spormann A.M."/>
            <person name="Op den Camp H."/>
            <person name="Overmann J."/>
            <person name="Amann R."/>
            <person name="Jetten M.S.M."/>
            <person name="Mascher T."/>
            <person name="Medema M.H."/>
            <person name="Devos D.P."/>
            <person name="Kaster A.-K."/>
            <person name="Ovreas L."/>
            <person name="Rohde M."/>
            <person name="Galperin M.Y."/>
            <person name="Jogler C."/>
        </authorList>
    </citation>
    <scope>NUCLEOTIDE SEQUENCE [LARGE SCALE GENOMIC DNA]</scope>
    <source>
        <strain evidence="2 3">I41</strain>
    </source>
</reference>
<evidence type="ECO:0000256" key="1">
    <source>
        <dbReference type="SAM" id="Phobius"/>
    </source>
</evidence>
<evidence type="ECO:0000313" key="3">
    <source>
        <dbReference type="Proteomes" id="UP000317909"/>
    </source>
</evidence>